<proteinExistence type="predicted"/>
<evidence type="ECO:0000313" key="3">
    <source>
        <dbReference type="EMBL" id="SDD87863.1"/>
    </source>
</evidence>
<keyword evidence="1" id="KW-0732">Signal</keyword>
<dbReference type="RefSeq" id="WP_092735554.1">
    <property type="nucleotide sequence ID" value="NZ_FNAS01000001.1"/>
</dbReference>
<organism evidence="3 4">
    <name type="scientific">Riemerella columbipharyngis</name>
    <dbReference type="NCBI Taxonomy" id="1071918"/>
    <lineage>
        <taxon>Bacteria</taxon>
        <taxon>Pseudomonadati</taxon>
        <taxon>Bacteroidota</taxon>
        <taxon>Flavobacteriia</taxon>
        <taxon>Flavobacteriales</taxon>
        <taxon>Weeksellaceae</taxon>
        <taxon>Riemerella</taxon>
    </lineage>
</organism>
<protein>
    <recommendedName>
        <fullName evidence="2">DUF6705 domain-containing protein</fullName>
    </recommendedName>
</protein>
<dbReference type="Proteomes" id="UP000198517">
    <property type="component" value="Unassembled WGS sequence"/>
</dbReference>
<evidence type="ECO:0000259" key="2">
    <source>
        <dbReference type="Pfam" id="PF20448"/>
    </source>
</evidence>
<accession>A0A1G6YCZ3</accession>
<dbReference type="AlphaFoldDB" id="A0A1G6YCZ3"/>
<dbReference type="OrthoDB" id="1273740at2"/>
<name>A0A1G6YCZ3_9FLAO</name>
<dbReference type="EMBL" id="FNAS01000001">
    <property type="protein sequence ID" value="SDD87863.1"/>
    <property type="molecule type" value="Genomic_DNA"/>
</dbReference>
<gene>
    <name evidence="3" type="ORF">SAMN05421544_101104</name>
</gene>
<keyword evidence="4" id="KW-1185">Reference proteome</keyword>
<evidence type="ECO:0000256" key="1">
    <source>
        <dbReference type="SAM" id="SignalP"/>
    </source>
</evidence>
<feature type="signal peptide" evidence="1">
    <location>
        <begin position="1"/>
        <end position="18"/>
    </location>
</feature>
<reference evidence="3 4" key="1">
    <citation type="submission" date="2016-10" db="EMBL/GenBank/DDBJ databases">
        <authorList>
            <person name="de Groot N.N."/>
        </authorList>
    </citation>
    <scope>NUCLEOTIDE SEQUENCE [LARGE SCALE GENOMIC DNA]</scope>
    <source>
        <strain evidence="3 4">DSM 24015</strain>
    </source>
</reference>
<evidence type="ECO:0000313" key="4">
    <source>
        <dbReference type="Proteomes" id="UP000198517"/>
    </source>
</evidence>
<feature type="domain" description="DUF6705" evidence="2">
    <location>
        <begin position="1"/>
        <end position="186"/>
    </location>
</feature>
<sequence length="186" mass="21942">MKKVILITTLFVACLCKAQTYTLRTTGVKFPKDSYVKDTNNELPEYEGTWKGTWGGKMIYLTFKKIKYYNWFLNDRAYYRDMLIGKFKVLDQNNKILFDNTNVSDNDARIKGFGFMKTGGKYLLGYIDEDICYMNGRITIYFTDNTKKKLQWDFYEGDNLITPDCRYYKAKEFPQPLPKSIVLTKQ</sequence>
<dbReference type="InterPro" id="IPR046551">
    <property type="entry name" value="DUF6705"/>
</dbReference>
<feature type="chain" id="PRO_5011557286" description="DUF6705 domain-containing protein" evidence="1">
    <location>
        <begin position="19"/>
        <end position="186"/>
    </location>
</feature>
<dbReference type="Pfam" id="PF20448">
    <property type="entry name" value="DUF6705"/>
    <property type="match status" value="1"/>
</dbReference>
<dbReference type="STRING" id="1071918.SAMN05421544_101104"/>